<dbReference type="Proteomes" id="UP000243376">
    <property type="component" value="Unassembled WGS sequence"/>
</dbReference>
<dbReference type="FunFam" id="3.30.70.270:FF:000001">
    <property type="entry name" value="Diguanylate cyclase domain protein"/>
    <property type="match status" value="1"/>
</dbReference>
<dbReference type="EMBL" id="PNIQ01000777">
    <property type="protein sequence ID" value="PMP77889.1"/>
    <property type="molecule type" value="Genomic_DNA"/>
</dbReference>
<dbReference type="AlphaFoldDB" id="A0A2J6X234"/>
<feature type="domain" description="GGDEF" evidence="1">
    <location>
        <begin position="445"/>
        <end position="579"/>
    </location>
</feature>
<evidence type="ECO:0000313" key="2">
    <source>
        <dbReference type="EMBL" id="PMP77889.1"/>
    </source>
</evidence>
<dbReference type="InterPro" id="IPR003018">
    <property type="entry name" value="GAF"/>
</dbReference>
<dbReference type="Gene3D" id="3.30.70.270">
    <property type="match status" value="1"/>
</dbReference>
<organism evidence="2 3">
    <name type="scientific">Chloroflexus aggregans</name>
    <dbReference type="NCBI Taxonomy" id="152260"/>
    <lineage>
        <taxon>Bacteria</taxon>
        <taxon>Bacillati</taxon>
        <taxon>Chloroflexota</taxon>
        <taxon>Chloroflexia</taxon>
        <taxon>Chloroflexales</taxon>
        <taxon>Chloroflexineae</taxon>
        <taxon>Chloroflexaceae</taxon>
        <taxon>Chloroflexus</taxon>
    </lineage>
</organism>
<protein>
    <submittedName>
        <fullName evidence="2">GGDEF domain-containing protein</fullName>
    </submittedName>
</protein>
<accession>A0A2J6X234</accession>
<dbReference type="InterPro" id="IPR029016">
    <property type="entry name" value="GAF-like_dom_sf"/>
</dbReference>
<dbReference type="GO" id="GO:1902201">
    <property type="term" value="P:negative regulation of bacterial-type flagellum-dependent cell motility"/>
    <property type="evidence" value="ECO:0007669"/>
    <property type="project" value="TreeGrafter"/>
</dbReference>
<dbReference type="GO" id="GO:0005886">
    <property type="term" value="C:plasma membrane"/>
    <property type="evidence" value="ECO:0007669"/>
    <property type="project" value="TreeGrafter"/>
</dbReference>
<name>A0A2J6X234_9CHLR</name>
<dbReference type="PANTHER" id="PTHR45138:SF9">
    <property type="entry name" value="DIGUANYLATE CYCLASE DGCM-RELATED"/>
    <property type="match status" value="1"/>
</dbReference>
<dbReference type="Gene3D" id="3.30.450.40">
    <property type="match status" value="2"/>
</dbReference>
<dbReference type="InterPro" id="IPR000160">
    <property type="entry name" value="GGDEF_dom"/>
</dbReference>
<dbReference type="SMART" id="SM00065">
    <property type="entry name" value="GAF"/>
    <property type="match status" value="2"/>
</dbReference>
<dbReference type="InterPro" id="IPR029787">
    <property type="entry name" value="Nucleotide_cyclase"/>
</dbReference>
<proteinExistence type="predicted"/>
<dbReference type="InterPro" id="IPR050469">
    <property type="entry name" value="Diguanylate_Cyclase"/>
</dbReference>
<dbReference type="CDD" id="cd01949">
    <property type="entry name" value="GGDEF"/>
    <property type="match status" value="1"/>
</dbReference>
<dbReference type="Pfam" id="PF13185">
    <property type="entry name" value="GAF_2"/>
    <property type="match status" value="2"/>
</dbReference>
<sequence>MDASCQLAVLLSLSGEVVACSEALRPLLPDVTPLLPDLVHTESENEVLLQGRRYTVTCQPLLNEAGATFAFLIAFQAVSVRRAEHRLSEMALVLSNKLDIEHVLEQVMRFAMELLDADAGSLPLYDPERERLIIGHLVNLPVNTLTPLVAQRRGLMWQLIKQRTSILIADYPQHPVALPELVRLGVRSLLATPIIYGNTPLGILALYRMRDEPFQESDRDILKAIALQTAIALHSARMYQRAVRDADERYALYQASLEMGATLDLEQLYQAIHRAVSHLVRHSRLMIATLVDQRTAEYVYVYTPDGRQPVQRWPVTHGLAGYVLRFGVSLRLSSAQMLPAPGAEPLPELEGDLAEGSFMATPLIVDDRIIGALVVGSEQGDVYAMSDLSALELLAATVAVALHNAMRFAHILSLTITDVLTELVNRRHFFQILHHEIERSRRYRTPVSIAMIDLDHFKQVNDTYGHVVGDTLLREVAMRCCRHVRDVDILARYGGEEFGLILPETQYESALLVAERLRQQVMSEPFTVDGYLIPMTLSIGVASFQADIHPDPSSLVVDADRALYLAKQRGRNCVCGTKELSRYAES</sequence>
<comment type="caution">
    <text evidence="2">The sequence shown here is derived from an EMBL/GenBank/DDBJ whole genome shotgun (WGS) entry which is preliminary data.</text>
</comment>
<gene>
    <name evidence="2" type="ORF">C0184_11545</name>
</gene>
<dbReference type="SUPFAM" id="SSF55073">
    <property type="entry name" value="Nucleotide cyclase"/>
    <property type="match status" value="1"/>
</dbReference>
<dbReference type="NCBIfam" id="TIGR00254">
    <property type="entry name" value="GGDEF"/>
    <property type="match status" value="1"/>
</dbReference>
<evidence type="ECO:0000313" key="3">
    <source>
        <dbReference type="Proteomes" id="UP000243376"/>
    </source>
</evidence>
<dbReference type="SMART" id="SM00267">
    <property type="entry name" value="GGDEF"/>
    <property type="match status" value="1"/>
</dbReference>
<dbReference type="PROSITE" id="PS50887">
    <property type="entry name" value="GGDEF"/>
    <property type="match status" value="1"/>
</dbReference>
<dbReference type="InterPro" id="IPR043128">
    <property type="entry name" value="Rev_trsase/Diguanyl_cyclase"/>
</dbReference>
<dbReference type="GO" id="GO:0052621">
    <property type="term" value="F:diguanylate cyclase activity"/>
    <property type="evidence" value="ECO:0007669"/>
    <property type="project" value="TreeGrafter"/>
</dbReference>
<evidence type="ECO:0000259" key="1">
    <source>
        <dbReference type="PROSITE" id="PS50887"/>
    </source>
</evidence>
<dbReference type="Pfam" id="PF00990">
    <property type="entry name" value="GGDEF"/>
    <property type="match status" value="1"/>
</dbReference>
<dbReference type="SUPFAM" id="SSF55781">
    <property type="entry name" value="GAF domain-like"/>
    <property type="match status" value="2"/>
</dbReference>
<dbReference type="PANTHER" id="PTHR45138">
    <property type="entry name" value="REGULATORY COMPONENTS OF SENSORY TRANSDUCTION SYSTEM"/>
    <property type="match status" value="1"/>
</dbReference>
<dbReference type="GO" id="GO:0043709">
    <property type="term" value="P:cell adhesion involved in single-species biofilm formation"/>
    <property type="evidence" value="ECO:0007669"/>
    <property type="project" value="TreeGrafter"/>
</dbReference>
<reference evidence="2 3" key="1">
    <citation type="submission" date="2018-01" db="EMBL/GenBank/DDBJ databases">
        <title>Metagenomic assembled genomes from two thermal pools in the Uzon Caldera, Kamchatka, Russia.</title>
        <authorList>
            <person name="Wilkins L."/>
            <person name="Ettinger C."/>
        </authorList>
    </citation>
    <scope>NUCLEOTIDE SEQUENCE [LARGE SCALE GENOMIC DNA]</scope>
    <source>
        <strain evidence="2">ZAV-02</strain>
    </source>
</reference>